<dbReference type="Gene3D" id="3.40.50.1240">
    <property type="entry name" value="Phosphoglycerate mutase-like"/>
    <property type="match status" value="1"/>
</dbReference>
<gene>
    <name evidence="1" type="ORF">ACFSUD_17185</name>
</gene>
<accession>A0ABW5U9A7</accession>
<evidence type="ECO:0000313" key="2">
    <source>
        <dbReference type="Proteomes" id="UP001597474"/>
    </source>
</evidence>
<dbReference type="PANTHER" id="PTHR48100">
    <property type="entry name" value="BROAD-SPECIFICITY PHOSPHATASE YOR283W-RELATED"/>
    <property type="match status" value="1"/>
</dbReference>
<dbReference type="SMART" id="SM00855">
    <property type="entry name" value="PGAM"/>
    <property type="match status" value="1"/>
</dbReference>
<proteinExistence type="predicted"/>
<sequence length="191" mass="20977">MRACPPLYILRHGETEWNVQNRLQGCFDSPLTARGEEQALAQRAILQSCGLRGYRALSSPQRRARHTAELALEGLVAPIGTDAALSEIGVGDWAGELRAELLLRHPEARDAFDLYEHAPNGEGFAALRTRCEAFLAGIDTPTILVTHGITSRMLRLILTGRPTRDLREIEGGQGVVFALRDGQQRQLTGRG</sequence>
<comment type="caution">
    <text evidence="1">The sequence shown here is derived from an EMBL/GenBank/DDBJ whole genome shotgun (WGS) entry which is preliminary data.</text>
</comment>
<reference evidence="2" key="1">
    <citation type="journal article" date="2019" name="Int. J. Syst. Evol. Microbiol.">
        <title>The Global Catalogue of Microorganisms (GCM) 10K type strain sequencing project: providing services to taxonomists for standard genome sequencing and annotation.</title>
        <authorList>
            <consortium name="The Broad Institute Genomics Platform"/>
            <consortium name="The Broad Institute Genome Sequencing Center for Infectious Disease"/>
            <person name="Wu L."/>
            <person name="Ma J."/>
        </authorList>
    </citation>
    <scope>NUCLEOTIDE SEQUENCE [LARGE SCALE GENOMIC DNA]</scope>
    <source>
        <strain evidence="2">TISTR 2562</strain>
    </source>
</reference>
<evidence type="ECO:0000313" key="1">
    <source>
        <dbReference type="EMBL" id="MFD2741312.1"/>
    </source>
</evidence>
<dbReference type="Proteomes" id="UP001597474">
    <property type="component" value="Unassembled WGS sequence"/>
</dbReference>
<dbReference type="InterPro" id="IPR050275">
    <property type="entry name" value="PGM_Phosphatase"/>
</dbReference>
<dbReference type="CDD" id="cd07067">
    <property type="entry name" value="HP_PGM_like"/>
    <property type="match status" value="1"/>
</dbReference>
<dbReference type="InterPro" id="IPR029033">
    <property type="entry name" value="His_PPase_superfam"/>
</dbReference>
<dbReference type="SUPFAM" id="SSF53254">
    <property type="entry name" value="Phosphoglycerate mutase-like"/>
    <property type="match status" value="1"/>
</dbReference>
<dbReference type="PROSITE" id="PS00175">
    <property type="entry name" value="PG_MUTASE"/>
    <property type="match status" value="1"/>
</dbReference>
<organism evidence="1 2">
    <name type="scientific">Sulfitobacter aestuarii</name>
    <dbReference type="NCBI Taxonomy" id="2161676"/>
    <lineage>
        <taxon>Bacteria</taxon>
        <taxon>Pseudomonadati</taxon>
        <taxon>Pseudomonadota</taxon>
        <taxon>Alphaproteobacteria</taxon>
        <taxon>Rhodobacterales</taxon>
        <taxon>Roseobacteraceae</taxon>
        <taxon>Sulfitobacter</taxon>
    </lineage>
</organism>
<dbReference type="InterPro" id="IPR013078">
    <property type="entry name" value="His_Pase_superF_clade-1"/>
</dbReference>
<protein>
    <submittedName>
        <fullName evidence="1">Histidine phosphatase family protein</fullName>
    </submittedName>
</protein>
<keyword evidence="2" id="KW-1185">Reference proteome</keyword>
<dbReference type="PANTHER" id="PTHR48100:SF59">
    <property type="entry name" value="ADENOSYLCOBALAMIN_ALPHA-RIBAZOLE PHOSPHATASE"/>
    <property type="match status" value="1"/>
</dbReference>
<dbReference type="RefSeq" id="WP_386375739.1">
    <property type="nucleotide sequence ID" value="NZ_JBHUMP010000021.1"/>
</dbReference>
<dbReference type="Pfam" id="PF00300">
    <property type="entry name" value="His_Phos_1"/>
    <property type="match status" value="1"/>
</dbReference>
<dbReference type="PIRSF" id="PIRSF000709">
    <property type="entry name" value="6PFK_2-Ptase"/>
    <property type="match status" value="1"/>
</dbReference>
<name>A0ABW5U9A7_9RHOB</name>
<dbReference type="InterPro" id="IPR001345">
    <property type="entry name" value="PG/BPGM_mutase_AS"/>
</dbReference>
<dbReference type="EMBL" id="JBHUMP010000021">
    <property type="protein sequence ID" value="MFD2741312.1"/>
    <property type="molecule type" value="Genomic_DNA"/>
</dbReference>